<organism evidence="1 2">
    <name type="scientific">Macrophomina phaseolina</name>
    <dbReference type="NCBI Taxonomy" id="35725"/>
    <lineage>
        <taxon>Eukaryota</taxon>
        <taxon>Fungi</taxon>
        <taxon>Dikarya</taxon>
        <taxon>Ascomycota</taxon>
        <taxon>Pezizomycotina</taxon>
        <taxon>Dothideomycetes</taxon>
        <taxon>Dothideomycetes incertae sedis</taxon>
        <taxon>Botryosphaeriales</taxon>
        <taxon>Botryosphaeriaceae</taxon>
        <taxon>Macrophomina</taxon>
    </lineage>
</organism>
<gene>
    <name evidence="1" type="ORF">B0J12DRAFT_543672</name>
</gene>
<dbReference type="EMBL" id="JAGTJR010000135">
    <property type="protein sequence ID" value="KAH7002695.1"/>
    <property type="molecule type" value="Genomic_DNA"/>
</dbReference>
<comment type="caution">
    <text evidence="1">The sequence shown here is derived from an EMBL/GenBank/DDBJ whole genome shotgun (WGS) entry which is preliminary data.</text>
</comment>
<dbReference type="Proteomes" id="UP000774617">
    <property type="component" value="Unassembled WGS sequence"/>
</dbReference>
<dbReference type="InterPro" id="IPR022698">
    <property type="entry name" value="OrsD"/>
</dbReference>
<evidence type="ECO:0008006" key="3">
    <source>
        <dbReference type="Google" id="ProtNLM"/>
    </source>
</evidence>
<keyword evidence="2" id="KW-1185">Reference proteome</keyword>
<feature type="non-terminal residue" evidence="1">
    <location>
        <position position="1"/>
    </location>
</feature>
<proteinExistence type="predicted"/>
<name>A0ABQ8FPF5_9PEZI</name>
<sequence>FYHSGEYRVVICKECRHAVWPDQVVGHLQGRHHGMPGKEAESIAEEVRVVPGLIKFPGEFEVPTGVDGPIPELPL</sequence>
<reference evidence="1 2" key="1">
    <citation type="journal article" date="2021" name="Nat. Commun.">
        <title>Genetic determinants of endophytism in the Arabidopsis root mycobiome.</title>
        <authorList>
            <person name="Mesny F."/>
            <person name="Miyauchi S."/>
            <person name="Thiergart T."/>
            <person name="Pickel B."/>
            <person name="Atanasova L."/>
            <person name="Karlsson M."/>
            <person name="Huettel B."/>
            <person name="Barry K.W."/>
            <person name="Haridas S."/>
            <person name="Chen C."/>
            <person name="Bauer D."/>
            <person name="Andreopoulos W."/>
            <person name="Pangilinan J."/>
            <person name="LaButti K."/>
            <person name="Riley R."/>
            <person name="Lipzen A."/>
            <person name="Clum A."/>
            <person name="Drula E."/>
            <person name="Henrissat B."/>
            <person name="Kohler A."/>
            <person name="Grigoriev I.V."/>
            <person name="Martin F.M."/>
            <person name="Hacquard S."/>
        </authorList>
    </citation>
    <scope>NUCLEOTIDE SEQUENCE [LARGE SCALE GENOMIC DNA]</scope>
    <source>
        <strain evidence="1 2">MPI-SDFR-AT-0080</strain>
    </source>
</reference>
<feature type="non-terminal residue" evidence="1">
    <location>
        <position position="75"/>
    </location>
</feature>
<protein>
    <recommendedName>
        <fullName evidence="3">C2H2-type domain-containing protein</fullName>
    </recommendedName>
</protein>
<evidence type="ECO:0000313" key="2">
    <source>
        <dbReference type="Proteomes" id="UP000774617"/>
    </source>
</evidence>
<accession>A0ABQ8FPF5</accession>
<evidence type="ECO:0000313" key="1">
    <source>
        <dbReference type="EMBL" id="KAH7002695.1"/>
    </source>
</evidence>
<dbReference type="Pfam" id="PF12013">
    <property type="entry name" value="OrsD"/>
    <property type="match status" value="1"/>
</dbReference>